<dbReference type="Proteomes" id="UP001231124">
    <property type="component" value="Unassembled WGS sequence"/>
</dbReference>
<keyword evidence="1" id="KW-0175">Coiled coil</keyword>
<keyword evidence="4" id="KW-1185">Reference proteome</keyword>
<organism evidence="3 4">
    <name type="scientific">Methylobacterium aerolatum</name>
    <dbReference type="NCBI Taxonomy" id="418708"/>
    <lineage>
        <taxon>Bacteria</taxon>
        <taxon>Pseudomonadati</taxon>
        <taxon>Pseudomonadota</taxon>
        <taxon>Alphaproteobacteria</taxon>
        <taxon>Hyphomicrobiales</taxon>
        <taxon>Methylobacteriaceae</taxon>
        <taxon>Methylobacterium</taxon>
    </lineage>
</organism>
<comment type="caution">
    <text evidence="3">The sequence shown here is derived from an EMBL/GenBank/DDBJ whole genome shotgun (WGS) entry which is preliminary data.</text>
</comment>
<evidence type="ECO:0000256" key="1">
    <source>
        <dbReference type="SAM" id="Coils"/>
    </source>
</evidence>
<proteinExistence type="predicted"/>
<feature type="coiled-coil region" evidence="1">
    <location>
        <begin position="91"/>
        <end position="118"/>
    </location>
</feature>
<evidence type="ECO:0000256" key="2">
    <source>
        <dbReference type="SAM" id="MobiDB-lite"/>
    </source>
</evidence>
<evidence type="ECO:0000313" key="3">
    <source>
        <dbReference type="EMBL" id="MDQ0449829.1"/>
    </source>
</evidence>
<gene>
    <name evidence="3" type="ORF">QO012_004352</name>
</gene>
<name>A0ABU0I5D6_9HYPH</name>
<protein>
    <submittedName>
        <fullName evidence="3">Uncharacterized protein</fullName>
    </submittedName>
</protein>
<dbReference type="EMBL" id="JAUSVP010000018">
    <property type="protein sequence ID" value="MDQ0449829.1"/>
    <property type="molecule type" value="Genomic_DNA"/>
</dbReference>
<feature type="region of interest" description="Disordered" evidence="2">
    <location>
        <begin position="206"/>
        <end position="231"/>
    </location>
</feature>
<reference evidence="3 4" key="1">
    <citation type="submission" date="2023-07" db="EMBL/GenBank/DDBJ databases">
        <title>Genomic Encyclopedia of Type Strains, Phase IV (KMG-IV): sequencing the most valuable type-strain genomes for metagenomic binning, comparative biology and taxonomic classification.</title>
        <authorList>
            <person name="Goeker M."/>
        </authorList>
    </citation>
    <scope>NUCLEOTIDE SEQUENCE [LARGE SCALE GENOMIC DNA]</scope>
    <source>
        <strain evidence="3 4">DSM 19013</strain>
    </source>
</reference>
<dbReference type="RefSeq" id="WP_238206312.1">
    <property type="nucleotide sequence ID" value="NZ_BPQE01000026.1"/>
</dbReference>
<accession>A0ABU0I5D6</accession>
<sequence>MAKASLTLIPPARTPERQKLADAILERDRRAALVQAKSAEKAAHMDKYQPLWSRRFALEDDLKHQRRAPTSYTERLDALLSGEQPPEATPVEAMEAELEKVNAEVARLREQERVIESDLRLLESAHSMAVGWVENAAGAVIIAEPATAAVVAEYAKLKTRLRMLDRAIDGALTVSFLSGGNSMIDHHVVRGLPTLPPCPWQAARDRLASDPDARLPMPEDVFAESSPRSAA</sequence>
<evidence type="ECO:0000313" key="4">
    <source>
        <dbReference type="Proteomes" id="UP001231124"/>
    </source>
</evidence>